<dbReference type="Proteomes" id="UP000799766">
    <property type="component" value="Unassembled WGS sequence"/>
</dbReference>
<keyword evidence="2" id="KW-1185">Reference proteome</keyword>
<dbReference type="OrthoDB" id="72726at2759"/>
<proteinExistence type="predicted"/>
<name>A0A6A6P3B6_9PEZI</name>
<organism evidence="1 2">
    <name type="scientific">Lineolata rhizophorae</name>
    <dbReference type="NCBI Taxonomy" id="578093"/>
    <lineage>
        <taxon>Eukaryota</taxon>
        <taxon>Fungi</taxon>
        <taxon>Dikarya</taxon>
        <taxon>Ascomycota</taxon>
        <taxon>Pezizomycotina</taxon>
        <taxon>Dothideomycetes</taxon>
        <taxon>Dothideomycetes incertae sedis</taxon>
        <taxon>Lineolatales</taxon>
        <taxon>Lineolataceae</taxon>
        <taxon>Lineolata</taxon>
    </lineage>
</organism>
<dbReference type="PANTHER" id="PTHR38790:SF8">
    <property type="entry name" value="F-BOX DOMAIN-CONTAINING PROTEIN"/>
    <property type="match status" value="1"/>
</dbReference>
<dbReference type="AlphaFoldDB" id="A0A6A6P3B6"/>
<sequence>MAPAHATNPQAESRLLRLPRELRDEIYAWLFSSTRLSSGTKSFRWGKRRMKPAPNSLALLRTCRQINHEVGHTWLRHVLFSFECPEAMLDKLSALPPETVSQIRHVRTGGMPLVLKPTFDEYDHIYELVWVLKLLPQLRLDTLTVLGPAYGDIAYETLEGLVRKGNGWKVLRYVVPNSTMLGFAEIARFRNEPPYRRGPQPGAWQSVLSGRDGDESDASVKVYRAVQPESSALNPKECCLFEQRIDPLDRSDKFGVKEDVGLMTPGEKRKELLVVVKRGHGVEIAEKDTPPYASPEIREWASGMSWAEISHRCIYYLQDEVENGEGFPYCLSYFKRQDHEVMFDKYSHVDEIEWGWQRKPHIRQIEPDLLLHIFGNELHGVP</sequence>
<evidence type="ECO:0000313" key="1">
    <source>
        <dbReference type="EMBL" id="KAF2458242.1"/>
    </source>
</evidence>
<dbReference type="EMBL" id="MU001678">
    <property type="protein sequence ID" value="KAF2458242.1"/>
    <property type="molecule type" value="Genomic_DNA"/>
</dbReference>
<dbReference type="PANTHER" id="PTHR38790">
    <property type="entry name" value="2EXR DOMAIN-CONTAINING PROTEIN-RELATED"/>
    <property type="match status" value="1"/>
</dbReference>
<gene>
    <name evidence="1" type="ORF">BDY21DRAFT_284293</name>
</gene>
<accession>A0A6A6P3B6</accession>
<reference evidence="1" key="1">
    <citation type="journal article" date="2020" name="Stud. Mycol.">
        <title>101 Dothideomycetes genomes: a test case for predicting lifestyles and emergence of pathogens.</title>
        <authorList>
            <person name="Haridas S."/>
            <person name="Albert R."/>
            <person name="Binder M."/>
            <person name="Bloem J."/>
            <person name="Labutti K."/>
            <person name="Salamov A."/>
            <person name="Andreopoulos B."/>
            <person name="Baker S."/>
            <person name="Barry K."/>
            <person name="Bills G."/>
            <person name="Bluhm B."/>
            <person name="Cannon C."/>
            <person name="Castanera R."/>
            <person name="Culley D."/>
            <person name="Daum C."/>
            <person name="Ezra D."/>
            <person name="Gonzalez J."/>
            <person name="Henrissat B."/>
            <person name="Kuo A."/>
            <person name="Liang C."/>
            <person name="Lipzen A."/>
            <person name="Lutzoni F."/>
            <person name="Magnuson J."/>
            <person name="Mondo S."/>
            <person name="Nolan M."/>
            <person name="Ohm R."/>
            <person name="Pangilinan J."/>
            <person name="Park H.-J."/>
            <person name="Ramirez L."/>
            <person name="Alfaro M."/>
            <person name="Sun H."/>
            <person name="Tritt A."/>
            <person name="Yoshinaga Y."/>
            <person name="Zwiers L.-H."/>
            <person name="Turgeon B."/>
            <person name="Goodwin S."/>
            <person name="Spatafora J."/>
            <person name="Crous P."/>
            <person name="Grigoriev I."/>
        </authorList>
    </citation>
    <scope>NUCLEOTIDE SEQUENCE</scope>
    <source>
        <strain evidence="1">ATCC 16933</strain>
    </source>
</reference>
<protein>
    <recommendedName>
        <fullName evidence="3">F-box domain-containing protein</fullName>
    </recommendedName>
</protein>
<evidence type="ECO:0000313" key="2">
    <source>
        <dbReference type="Proteomes" id="UP000799766"/>
    </source>
</evidence>
<evidence type="ECO:0008006" key="3">
    <source>
        <dbReference type="Google" id="ProtNLM"/>
    </source>
</evidence>